<organism evidence="2 3">
    <name type="scientific">Cuscuta epithymum</name>
    <dbReference type="NCBI Taxonomy" id="186058"/>
    <lineage>
        <taxon>Eukaryota</taxon>
        <taxon>Viridiplantae</taxon>
        <taxon>Streptophyta</taxon>
        <taxon>Embryophyta</taxon>
        <taxon>Tracheophyta</taxon>
        <taxon>Spermatophyta</taxon>
        <taxon>Magnoliopsida</taxon>
        <taxon>eudicotyledons</taxon>
        <taxon>Gunneridae</taxon>
        <taxon>Pentapetalae</taxon>
        <taxon>asterids</taxon>
        <taxon>lamiids</taxon>
        <taxon>Solanales</taxon>
        <taxon>Convolvulaceae</taxon>
        <taxon>Cuscuteae</taxon>
        <taxon>Cuscuta</taxon>
        <taxon>Cuscuta subgen. Cuscuta</taxon>
    </lineage>
</organism>
<accession>A0AAV0CYG7</accession>
<feature type="region of interest" description="Disordered" evidence="1">
    <location>
        <begin position="66"/>
        <end position="120"/>
    </location>
</feature>
<protein>
    <submittedName>
        <fullName evidence="2">Uncharacterized protein</fullName>
    </submittedName>
</protein>
<gene>
    <name evidence="2" type="ORF">CEPIT_LOCUS9418</name>
</gene>
<dbReference type="EMBL" id="CAMAPF010000052">
    <property type="protein sequence ID" value="CAH9085618.1"/>
    <property type="molecule type" value="Genomic_DNA"/>
</dbReference>
<evidence type="ECO:0000313" key="2">
    <source>
        <dbReference type="EMBL" id="CAH9085618.1"/>
    </source>
</evidence>
<reference evidence="2" key="1">
    <citation type="submission" date="2022-07" db="EMBL/GenBank/DDBJ databases">
        <authorList>
            <person name="Macas J."/>
            <person name="Novak P."/>
            <person name="Neumann P."/>
        </authorList>
    </citation>
    <scope>NUCLEOTIDE SEQUENCE</scope>
</reference>
<dbReference type="Proteomes" id="UP001152523">
    <property type="component" value="Unassembled WGS sequence"/>
</dbReference>
<comment type="caution">
    <text evidence="2">The sequence shown here is derived from an EMBL/GenBank/DDBJ whole genome shotgun (WGS) entry which is preliminary data.</text>
</comment>
<proteinExistence type="predicted"/>
<evidence type="ECO:0000313" key="3">
    <source>
        <dbReference type="Proteomes" id="UP001152523"/>
    </source>
</evidence>
<keyword evidence="3" id="KW-1185">Reference proteome</keyword>
<name>A0AAV0CYG7_9ASTE</name>
<evidence type="ECO:0000256" key="1">
    <source>
        <dbReference type="SAM" id="MobiDB-lite"/>
    </source>
</evidence>
<dbReference type="AlphaFoldDB" id="A0AAV0CYG7"/>
<feature type="compositionally biased region" description="Acidic residues" evidence="1">
    <location>
        <begin position="100"/>
        <end position="111"/>
    </location>
</feature>
<sequence length="156" mass="17918">MADPFNVEEIWEQMAQCLIGLGAEDVLHHDIITFRDAHDDDAVDAYPPQRQHRRIGVPIFGQRYGRGYVPPHANENVNDDADDDYDNDDDGGGGGGGGGGEDEEDEEEEEERQPSYHVHSHVPSPLMCRIITLHQRVYTFQHLMRHQFHMYNLHMR</sequence>
<feature type="compositionally biased region" description="Acidic residues" evidence="1">
    <location>
        <begin position="77"/>
        <end position="91"/>
    </location>
</feature>